<dbReference type="Proteomes" id="UP001472866">
    <property type="component" value="Chromosome 10"/>
</dbReference>
<feature type="domain" description="tRNA/rRNA methyltransferase SpoU type" evidence="4">
    <location>
        <begin position="43"/>
        <end position="202"/>
    </location>
</feature>
<sequence length="208" mass="23648">MKHGAQVAGILLGLLLPWQWRRRRRRRRRHDRSPRQILKPNEVVVVLERCSDPRNYERILKVCLALGVSKVWDVKPIAYKKMSARNPQEEGNVEELERRLDVRRFETPRHFLDECRDLKLAVWATDLSQRAVALSTAMHGWSVACQGPEATKKDAAGIALVFGREVDGVTQTVLDEADERVYFPLHGFSDSLNVSTSVALILDSILAG</sequence>
<evidence type="ECO:0000256" key="2">
    <source>
        <dbReference type="ARBA" id="ARBA00022603"/>
    </source>
</evidence>
<dbReference type="Pfam" id="PF00588">
    <property type="entry name" value="SpoU_methylase"/>
    <property type="match status" value="1"/>
</dbReference>
<dbReference type="AlphaFoldDB" id="A0AAX4PFT0"/>
<reference evidence="5 6" key="1">
    <citation type="submission" date="2024-03" db="EMBL/GenBank/DDBJ databases">
        <title>Complete genome sequence of the green alga Chloropicon roscoffensis RCC1871.</title>
        <authorList>
            <person name="Lemieux C."/>
            <person name="Pombert J.-F."/>
            <person name="Otis C."/>
            <person name="Turmel M."/>
        </authorList>
    </citation>
    <scope>NUCLEOTIDE SEQUENCE [LARGE SCALE GENOMIC DNA]</scope>
    <source>
        <strain evidence="5 6">RCC1871</strain>
    </source>
</reference>
<dbReference type="InterPro" id="IPR029026">
    <property type="entry name" value="tRNA_m1G_MTases_N"/>
</dbReference>
<evidence type="ECO:0000313" key="5">
    <source>
        <dbReference type="EMBL" id="WZN64916.1"/>
    </source>
</evidence>
<dbReference type="InterPro" id="IPR000629">
    <property type="entry name" value="RNA-helicase_DEAD-box_CS"/>
</dbReference>
<keyword evidence="3" id="KW-0808">Transferase</keyword>
<evidence type="ECO:0000259" key="4">
    <source>
        <dbReference type="Pfam" id="PF00588"/>
    </source>
</evidence>
<evidence type="ECO:0000256" key="1">
    <source>
        <dbReference type="ARBA" id="ARBA00022555"/>
    </source>
</evidence>
<dbReference type="Gene3D" id="3.40.1280.10">
    <property type="match status" value="1"/>
</dbReference>
<accession>A0AAX4PFT0</accession>
<name>A0AAX4PFT0_9CHLO</name>
<evidence type="ECO:0000313" key="6">
    <source>
        <dbReference type="Proteomes" id="UP001472866"/>
    </source>
</evidence>
<gene>
    <name evidence="5" type="ORF">HKI87_10g64730</name>
</gene>
<keyword evidence="1" id="KW-0820">tRNA-binding</keyword>
<evidence type="ECO:0000256" key="3">
    <source>
        <dbReference type="ARBA" id="ARBA00022679"/>
    </source>
</evidence>
<keyword evidence="6" id="KW-1185">Reference proteome</keyword>
<dbReference type="GO" id="GO:0008173">
    <property type="term" value="F:RNA methyltransferase activity"/>
    <property type="evidence" value="ECO:0007669"/>
    <property type="project" value="InterPro"/>
</dbReference>
<dbReference type="PANTHER" id="PTHR43453">
    <property type="entry name" value="RRNA METHYLASE-LIKE"/>
    <property type="match status" value="1"/>
</dbReference>
<proteinExistence type="predicted"/>
<dbReference type="SUPFAM" id="SSF75217">
    <property type="entry name" value="alpha/beta knot"/>
    <property type="match status" value="1"/>
</dbReference>
<dbReference type="PANTHER" id="PTHR43453:SF3">
    <property type="entry name" value="TRNA_RRNA METHYLTRANSFERASE SPOU TYPE DOMAIN-CONTAINING PROTEIN"/>
    <property type="match status" value="1"/>
</dbReference>
<organism evidence="5 6">
    <name type="scientific">Chloropicon roscoffensis</name>
    <dbReference type="NCBI Taxonomy" id="1461544"/>
    <lineage>
        <taxon>Eukaryota</taxon>
        <taxon>Viridiplantae</taxon>
        <taxon>Chlorophyta</taxon>
        <taxon>Chloropicophyceae</taxon>
        <taxon>Chloropicales</taxon>
        <taxon>Chloropicaceae</taxon>
        <taxon>Chloropicon</taxon>
    </lineage>
</organism>
<keyword evidence="1" id="KW-0694">RNA-binding</keyword>
<dbReference type="GO" id="GO:0000049">
    <property type="term" value="F:tRNA binding"/>
    <property type="evidence" value="ECO:0007669"/>
    <property type="project" value="UniProtKB-KW"/>
</dbReference>
<dbReference type="GO" id="GO:0002938">
    <property type="term" value="P:tRNA guanine ribose methylation"/>
    <property type="evidence" value="ECO:0007669"/>
    <property type="project" value="TreeGrafter"/>
</dbReference>
<dbReference type="InterPro" id="IPR029028">
    <property type="entry name" value="Alpha/beta_knot_MTases"/>
</dbReference>
<dbReference type="InterPro" id="IPR033671">
    <property type="entry name" value="TrmH"/>
</dbReference>
<keyword evidence="2" id="KW-0489">Methyltransferase</keyword>
<dbReference type="EMBL" id="CP151510">
    <property type="protein sequence ID" value="WZN64916.1"/>
    <property type="molecule type" value="Genomic_DNA"/>
</dbReference>
<dbReference type="InterPro" id="IPR001537">
    <property type="entry name" value="SpoU_MeTrfase"/>
</dbReference>
<dbReference type="PROSITE" id="PS00039">
    <property type="entry name" value="DEAD_ATP_HELICASE"/>
    <property type="match status" value="1"/>
</dbReference>
<protein>
    <submittedName>
        <fullName evidence="5">SpoU_methylase domain-containing protein</fullName>
    </submittedName>
</protein>